<dbReference type="GO" id="GO:0006596">
    <property type="term" value="P:polyamine biosynthetic process"/>
    <property type="evidence" value="ECO:0007669"/>
    <property type="project" value="UniProtKB-KW"/>
</dbReference>
<keyword evidence="2" id="KW-0732">Signal</keyword>
<dbReference type="InterPro" id="IPR029063">
    <property type="entry name" value="SAM-dependent_MTases_sf"/>
</dbReference>
<dbReference type="SUPFAM" id="SSF53335">
    <property type="entry name" value="S-adenosyl-L-methionine-dependent methyltransferases"/>
    <property type="match status" value="1"/>
</dbReference>
<evidence type="ECO:0008006" key="5">
    <source>
        <dbReference type="Google" id="ProtNLM"/>
    </source>
</evidence>
<protein>
    <recommendedName>
        <fullName evidence="5">PABS domain-containing protein</fullName>
    </recommendedName>
</protein>
<keyword evidence="4" id="KW-1185">Reference proteome</keyword>
<dbReference type="PANTHER" id="PTHR43317">
    <property type="entry name" value="THERMOSPERMINE SYNTHASE ACAULIS5"/>
    <property type="match status" value="1"/>
</dbReference>
<dbReference type="EMBL" id="VJMJ01000254">
    <property type="protein sequence ID" value="KAF0724943.1"/>
    <property type="molecule type" value="Genomic_DNA"/>
</dbReference>
<dbReference type="PANTHER" id="PTHR43317:SF1">
    <property type="entry name" value="THERMOSPERMINE SYNTHASE ACAULIS5"/>
    <property type="match status" value="1"/>
</dbReference>
<dbReference type="AlphaFoldDB" id="A0A6G0WCL6"/>
<organism evidence="3 4">
    <name type="scientific">Aphanomyces euteiches</name>
    <dbReference type="NCBI Taxonomy" id="100861"/>
    <lineage>
        <taxon>Eukaryota</taxon>
        <taxon>Sar</taxon>
        <taxon>Stramenopiles</taxon>
        <taxon>Oomycota</taxon>
        <taxon>Saprolegniomycetes</taxon>
        <taxon>Saprolegniales</taxon>
        <taxon>Verrucalvaceae</taxon>
        <taxon>Aphanomyces</taxon>
    </lineage>
</organism>
<proteinExistence type="predicted"/>
<dbReference type="VEuPathDB" id="FungiDB:AeMF1_012789"/>
<dbReference type="NCBIfam" id="NF037959">
    <property type="entry name" value="MFS_SpdSyn"/>
    <property type="match status" value="1"/>
</dbReference>
<reference evidence="3 4" key="1">
    <citation type="submission" date="2019-07" db="EMBL/GenBank/DDBJ databases">
        <title>Genomics analysis of Aphanomyces spp. identifies a new class of oomycete effector associated with host adaptation.</title>
        <authorList>
            <person name="Gaulin E."/>
        </authorList>
    </citation>
    <scope>NUCLEOTIDE SEQUENCE [LARGE SCALE GENOMIC DNA]</scope>
    <source>
        <strain evidence="3 4">ATCC 201684</strain>
    </source>
</reference>
<sequence length="379" mass="42962">MTRGIHSVVWLFLVASCALIVSADKSSSYKVVQTIMEGSTRLNVVRTDVKFDTGTVSLLFLLSDLSIIGGQFNDDRFKEQAIFPGFAIMQASRYLDRPLKRAMQIGLGVGTVPTFLRQQGIPTDVVEISEGVVTLAQAHFDYDLCHSKCKNGKTVIMDGLKYLQTMAPVQPSYDLIIIDVYTGYNVVPFYTDETLWLIKESWLTQHGVLVVNFVGYYNGPHMDLIRALYVTLRSVFQYVRCFREMADNNREEAANIVFYASSTPITFKLPKGGMYDNPEGYYGVIAHFEDWEMFKTNAPENIEVAVEQSEYAAGVDFDDLKDVMAPHLVLKKASDFQKYHETLVATENYMRYHCIQQFPAQMWRDIGFEVEAPLEQAVA</sequence>
<name>A0A6G0WCL6_9STRA</name>
<evidence type="ECO:0000256" key="2">
    <source>
        <dbReference type="SAM" id="SignalP"/>
    </source>
</evidence>
<keyword evidence="1" id="KW-0620">Polyamine biosynthesis</keyword>
<feature type="signal peptide" evidence="2">
    <location>
        <begin position="1"/>
        <end position="23"/>
    </location>
</feature>
<dbReference type="Gene3D" id="3.40.50.150">
    <property type="entry name" value="Vaccinia Virus protein VP39"/>
    <property type="match status" value="1"/>
</dbReference>
<gene>
    <name evidence="3" type="ORF">Ae201684_016503</name>
</gene>
<dbReference type="PROSITE" id="PS51257">
    <property type="entry name" value="PROKAR_LIPOPROTEIN"/>
    <property type="match status" value="1"/>
</dbReference>
<comment type="caution">
    <text evidence="3">The sequence shown here is derived from an EMBL/GenBank/DDBJ whole genome shotgun (WGS) entry which is preliminary data.</text>
</comment>
<accession>A0A6G0WCL6</accession>
<evidence type="ECO:0000256" key="1">
    <source>
        <dbReference type="ARBA" id="ARBA00023115"/>
    </source>
</evidence>
<feature type="chain" id="PRO_5026304412" description="PABS domain-containing protein" evidence="2">
    <location>
        <begin position="24"/>
        <end position="379"/>
    </location>
</feature>
<evidence type="ECO:0000313" key="3">
    <source>
        <dbReference type="EMBL" id="KAF0724943.1"/>
    </source>
</evidence>
<dbReference type="Proteomes" id="UP000481153">
    <property type="component" value="Unassembled WGS sequence"/>
</dbReference>
<evidence type="ECO:0000313" key="4">
    <source>
        <dbReference type="Proteomes" id="UP000481153"/>
    </source>
</evidence>